<proteinExistence type="predicted"/>
<evidence type="ECO:0000313" key="1">
    <source>
        <dbReference type="EMBL" id="MFC0542414.1"/>
    </source>
</evidence>
<dbReference type="RefSeq" id="WP_273940835.1">
    <property type="nucleotide sequence ID" value="NZ_CP097263.1"/>
</dbReference>
<name>A0ABV6MQD5_9PSEU</name>
<gene>
    <name evidence="1" type="ORF">ACFFH7_13030</name>
</gene>
<organism evidence="1 2">
    <name type="scientific">Kutzneria chonburiensis</name>
    <dbReference type="NCBI Taxonomy" id="1483604"/>
    <lineage>
        <taxon>Bacteria</taxon>
        <taxon>Bacillati</taxon>
        <taxon>Actinomycetota</taxon>
        <taxon>Actinomycetes</taxon>
        <taxon>Pseudonocardiales</taxon>
        <taxon>Pseudonocardiaceae</taxon>
        <taxon>Kutzneria</taxon>
    </lineage>
</organism>
<evidence type="ECO:0000313" key="2">
    <source>
        <dbReference type="Proteomes" id="UP001589810"/>
    </source>
</evidence>
<dbReference type="EMBL" id="JBHLUD010000004">
    <property type="protein sequence ID" value="MFC0542414.1"/>
    <property type="molecule type" value="Genomic_DNA"/>
</dbReference>
<sequence>MDQWFLPDPQGINGAYIYPGGDVTWDFGWGDVTFGPAILAVAMPGSLVTAGGDVTTVSNGFYQDNTAHTHYTTRLTSTNGGGYRLLVSRLR</sequence>
<keyword evidence="2" id="KW-1185">Reference proteome</keyword>
<comment type="caution">
    <text evidence="1">The sequence shown here is derived from an EMBL/GenBank/DDBJ whole genome shotgun (WGS) entry which is preliminary data.</text>
</comment>
<protein>
    <submittedName>
        <fullName evidence="1">Uncharacterized protein</fullName>
    </submittedName>
</protein>
<dbReference type="Proteomes" id="UP001589810">
    <property type="component" value="Unassembled WGS sequence"/>
</dbReference>
<reference evidence="1 2" key="1">
    <citation type="submission" date="2024-09" db="EMBL/GenBank/DDBJ databases">
        <authorList>
            <person name="Sun Q."/>
            <person name="Mori K."/>
        </authorList>
    </citation>
    <scope>NUCLEOTIDE SEQUENCE [LARGE SCALE GENOMIC DNA]</scope>
    <source>
        <strain evidence="1 2">TBRC 1432</strain>
    </source>
</reference>
<accession>A0ABV6MQD5</accession>